<gene>
    <name evidence="14" type="ORF">H4R34_002902</name>
</gene>
<dbReference type="GO" id="GO:0005524">
    <property type="term" value="F:ATP binding"/>
    <property type="evidence" value="ECO:0007669"/>
    <property type="project" value="UniProtKB-KW"/>
</dbReference>
<dbReference type="InterPro" id="IPR059000">
    <property type="entry name" value="ATPase_P-type_domA"/>
</dbReference>
<keyword evidence="6" id="KW-0067">ATP-binding</keyword>
<dbReference type="Gene3D" id="1.20.1110.10">
    <property type="entry name" value="Calcium-transporting ATPase, transmembrane domain"/>
    <property type="match status" value="1"/>
</dbReference>
<proteinExistence type="inferred from homology"/>
<protein>
    <recommendedName>
        <fullName evidence="13">P-type ATPase A domain-containing protein</fullName>
    </recommendedName>
</protein>
<sequence>MVWELVAPIEAIPALHDVNKYTLDGGICPLSTRVETPCPLLCVADPNDCPTAIQPDCARGQTYCQDGVCRESCPKTVTNPCHCGRDLYGWTKDGEEITLVPCLTSPLVDVPEYNYRNKTLQIEAVCAEELGANDVDAYGIIPVSNRGVWLQCPEVNDNASFTLDEPMWLALWVTLGGEAVLFALWCLYKRFRERNVRLGTIQDHADSMSDFDAGEKSATRKKEASPEQSTDTMPPAQFHRLTGYCNDYFGVVMLGSLAVVSMVLLVLLLLLTIDYYGSLTGIPFSLTHQSSNLSAKMFIVVWYILAVWLLLLNLVRIRIRNFFRLKADVVRSDVVQVEKELTATVLLNDHSRMLALLHKIEVRVRKAIGQHVHVTTVPLERIPDQNVLYFNYQYTRFIYSSEHHTFEPFEIDIGPRYSDIAFRASGLSQAEALERQRLVGTNFISVPVPSFVSAVAREFVGVFYLYQLIIIWLYYYYAYYQIGIVDTCVILISALVRVVVRLQSEKRLKSMAEHMDSCQVLRGNEWRLLATTELVPGDVFEVTDGQVVPCDSVVLSGNVIVNESSLTGEPLPVRKFAIRDDNAFFTTTDSGKNNVLYSGTTVSQADPLDKSRNPIAMVHRTGTATNKGQLIRNILFPNPISFIFDEQLKVVLLILAAQGVVMFGLSLWLLHSNFNASWFYGMISLAQLINPILPAALVVGQSIASMRLRKRKIFCVDLPRIMVAGKIQMFCFDKTGTLTKEGLEFDGVQPVLHQGRYLAREPEVESQFEMVYRPGVSEFGQRCCDVTKLSQLLKIGLASCHSVAEVNHQLIGNPVDIEMFRSSGWELRYPDNDQYLDTICHPNSPSDERVHVVKRYEFDHARASMSVAVLDPKTNHVHIFVKGSFEKVRDLAQPTTIPSDYDEITAQLARQGCYVLAMAHRDLGSVDPASLSHWSRDRMEEEIALVGLVLFKNNLKPDTADAIAELKQGSTRTVMITGDTALTGVFIARACGLAPANDRMLLGDVNAKQGDVAWTDVDTNEPVDLHQALLQAHQDPQRDVELAVTGKAFNIMMARDQIREYLLNIRVFARMTPQDKVDCVQLHMERGITAMCGDGGNDCGALRAAHVGLALSEAEASIVSPFSTSVRSIYSCVELMRQGRAALATSFAGYKYLILYGQTMAMMKTFTFYFSTSISQALWIVVDAFIT</sequence>
<keyword evidence="10 12" id="KW-0472">Membrane</keyword>
<evidence type="ECO:0000256" key="3">
    <source>
        <dbReference type="ARBA" id="ARBA00022692"/>
    </source>
</evidence>
<feature type="region of interest" description="Disordered" evidence="11">
    <location>
        <begin position="209"/>
        <end position="233"/>
    </location>
</feature>
<dbReference type="PANTHER" id="PTHR45630">
    <property type="entry name" value="CATION-TRANSPORTING ATPASE-RELATED"/>
    <property type="match status" value="1"/>
</dbReference>
<dbReference type="InterPro" id="IPR044492">
    <property type="entry name" value="P_typ_ATPase_HD_dom"/>
</dbReference>
<dbReference type="EMBL" id="JANBQB010000228">
    <property type="protein sequence ID" value="KAJ1979257.1"/>
    <property type="molecule type" value="Genomic_DNA"/>
</dbReference>
<evidence type="ECO:0000256" key="2">
    <source>
        <dbReference type="ARBA" id="ARBA00006000"/>
    </source>
</evidence>
<dbReference type="InterPro" id="IPR023298">
    <property type="entry name" value="ATPase_P-typ_TM_dom_sf"/>
</dbReference>
<dbReference type="Gene3D" id="3.40.1110.10">
    <property type="entry name" value="Calcium-transporting ATPase, cytoplasmic domain N"/>
    <property type="match status" value="1"/>
</dbReference>
<dbReference type="OrthoDB" id="48943at2759"/>
<feature type="transmembrane region" description="Helical" evidence="12">
    <location>
        <begin position="482"/>
        <end position="500"/>
    </location>
</feature>
<dbReference type="InterPro" id="IPR036412">
    <property type="entry name" value="HAD-like_sf"/>
</dbReference>
<name>A0A9W8B798_9FUNG</name>
<dbReference type="Proteomes" id="UP001151582">
    <property type="component" value="Unassembled WGS sequence"/>
</dbReference>
<dbReference type="InterPro" id="IPR018303">
    <property type="entry name" value="ATPase_P-typ_P_site"/>
</dbReference>
<feature type="transmembrane region" description="Helical" evidence="12">
    <location>
        <begin position="293"/>
        <end position="315"/>
    </location>
</feature>
<dbReference type="Gene3D" id="2.70.150.10">
    <property type="entry name" value="Calcium-transporting ATPase, cytoplasmic transduction domain A"/>
    <property type="match status" value="1"/>
</dbReference>
<organism evidence="14 15">
    <name type="scientific">Dimargaris verticillata</name>
    <dbReference type="NCBI Taxonomy" id="2761393"/>
    <lineage>
        <taxon>Eukaryota</taxon>
        <taxon>Fungi</taxon>
        <taxon>Fungi incertae sedis</taxon>
        <taxon>Zoopagomycota</taxon>
        <taxon>Kickxellomycotina</taxon>
        <taxon>Dimargaritomycetes</taxon>
        <taxon>Dimargaritales</taxon>
        <taxon>Dimargaritaceae</taxon>
        <taxon>Dimargaris</taxon>
    </lineage>
</organism>
<dbReference type="AlphaFoldDB" id="A0A9W8B798"/>
<evidence type="ECO:0000256" key="1">
    <source>
        <dbReference type="ARBA" id="ARBA00004141"/>
    </source>
</evidence>
<dbReference type="SUPFAM" id="SSF81665">
    <property type="entry name" value="Calcium ATPase, transmembrane domain M"/>
    <property type="match status" value="1"/>
</dbReference>
<comment type="subcellular location">
    <subcellularLocation>
        <location evidence="1">Membrane</location>
        <topology evidence="1">Multi-pass membrane protein</topology>
    </subcellularLocation>
</comment>
<keyword evidence="4" id="KW-0479">Metal-binding</keyword>
<keyword evidence="9 12" id="KW-1133">Transmembrane helix</keyword>
<dbReference type="GO" id="GO:0019829">
    <property type="term" value="F:ATPase-coupled monoatomic cation transmembrane transporter activity"/>
    <property type="evidence" value="ECO:0007669"/>
    <property type="project" value="TreeGrafter"/>
</dbReference>
<dbReference type="GO" id="GO:0016020">
    <property type="term" value="C:membrane"/>
    <property type="evidence" value="ECO:0007669"/>
    <property type="project" value="UniProtKB-SubCell"/>
</dbReference>
<evidence type="ECO:0000256" key="5">
    <source>
        <dbReference type="ARBA" id="ARBA00022741"/>
    </source>
</evidence>
<feature type="non-terminal residue" evidence="14">
    <location>
        <position position="1187"/>
    </location>
</feature>
<reference evidence="14" key="1">
    <citation type="submission" date="2022-07" db="EMBL/GenBank/DDBJ databases">
        <title>Phylogenomic reconstructions and comparative analyses of Kickxellomycotina fungi.</title>
        <authorList>
            <person name="Reynolds N.K."/>
            <person name="Stajich J.E."/>
            <person name="Barry K."/>
            <person name="Grigoriev I.V."/>
            <person name="Crous P."/>
            <person name="Smith M.E."/>
        </authorList>
    </citation>
    <scope>NUCLEOTIDE SEQUENCE</scope>
    <source>
        <strain evidence="14">RSA 567</strain>
    </source>
</reference>
<dbReference type="PANTHER" id="PTHR45630:SF11">
    <property type="entry name" value="CATION-TRANSPORTING P-TYPE ATPASE N-TERMINAL DOMAIN-CONTAINING PROTEIN"/>
    <property type="match status" value="1"/>
</dbReference>
<dbReference type="InterPro" id="IPR023214">
    <property type="entry name" value="HAD_sf"/>
</dbReference>
<feature type="transmembrane region" description="Helical" evidence="12">
    <location>
        <begin position="248"/>
        <end position="273"/>
    </location>
</feature>
<dbReference type="PRINTS" id="PR00119">
    <property type="entry name" value="CATATPASE"/>
</dbReference>
<dbReference type="NCBIfam" id="TIGR01494">
    <property type="entry name" value="ATPase_P-type"/>
    <property type="match status" value="1"/>
</dbReference>
<dbReference type="InterPro" id="IPR023299">
    <property type="entry name" value="ATPase_P-typ_cyto_dom_N"/>
</dbReference>
<evidence type="ECO:0000256" key="9">
    <source>
        <dbReference type="ARBA" id="ARBA00022989"/>
    </source>
</evidence>
<feature type="compositionally biased region" description="Basic and acidic residues" evidence="11">
    <location>
        <begin position="209"/>
        <end position="225"/>
    </location>
</feature>
<dbReference type="Pfam" id="PF13246">
    <property type="entry name" value="Cation_ATPase"/>
    <property type="match status" value="1"/>
</dbReference>
<dbReference type="GO" id="GO:0046872">
    <property type="term" value="F:metal ion binding"/>
    <property type="evidence" value="ECO:0007669"/>
    <property type="project" value="UniProtKB-KW"/>
</dbReference>
<feature type="transmembrane region" description="Helical" evidence="12">
    <location>
        <begin position="650"/>
        <end position="671"/>
    </location>
</feature>
<feature type="domain" description="P-type ATPase A" evidence="13">
    <location>
        <begin position="516"/>
        <end position="633"/>
    </location>
</feature>
<dbReference type="Pfam" id="PF00122">
    <property type="entry name" value="E1-E2_ATPase"/>
    <property type="match status" value="1"/>
</dbReference>
<keyword evidence="8" id="KW-1278">Translocase</keyword>
<evidence type="ECO:0000256" key="8">
    <source>
        <dbReference type="ARBA" id="ARBA00022967"/>
    </source>
</evidence>
<dbReference type="PROSITE" id="PS00154">
    <property type="entry name" value="ATPASE_E1_E2"/>
    <property type="match status" value="1"/>
</dbReference>
<feature type="transmembrane region" description="Helical" evidence="12">
    <location>
        <begin position="167"/>
        <end position="188"/>
    </location>
</feature>
<evidence type="ECO:0000256" key="10">
    <source>
        <dbReference type="ARBA" id="ARBA00023136"/>
    </source>
</evidence>
<dbReference type="GO" id="GO:0140358">
    <property type="term" value="F:P-type transmembrane transporter activity"/>
    <property type="evidence" value="ECO:0007669"/>
    <property type="project" value="InterPro"/>
</dbReference>
<dbReference type="SUPFAM" id="SSF56784">
    <property type="entry name" value="HAD-like"/>
    <property type="match status" value="1"/>
</dbReference>
<evidence type="ECO:0000256" key="6">
    <source>
        <dbReference type="ARBA" id="ARBA00022840"/>
    </source>
</evidence>
<evidence type="ECO:0000256" key="7">
    <source>
        <dbReference type="ARBA" id="ARBA00022842"/>
    </source>
</evidence>
<dbReference type="SUPFAM" id="SSF81660">
    <property type="entry name" value="Metal cation-transporting ATPase, ATP-binding domain N"/>
    <property type="match status" value="1"/>
</dbReference>
<dbReference type="GO" id="GO:0016887">
    <property type="term" value="F:ATP hydrolysis activity"/>
    <property type="evidence" value="ECO:0007669"/>
    <property type="project" value="InterPro"/>
</dbReference>
<evidence type="ECO:0000256" key="11">
    <source>
        <dbReference type="SAM" id="MobiDB-lite"/>
    </source>
</evidence>
<feature type="transmembrane region" description="Helical" evidence="12">
    <location>
        <begin position="1166"/>
        <end position="1186"/>
    </location>
</feature>
<keyword evidence="7" id="KW-0460">Magnesium</keyword>
<dbReference type="Gene3D" id="3.40.50.1000">
    <property type="entry name" value="HAD superfamily/HAD-like"/>
    <property type="match status" value="2"/>
</dbReference>
<dbReference type="SUPFAM" id="SSF81653">
    <property type="entry name" value="Calcium ATPase, transduction domain A"/>
    <property type="match status" value="1"/>
</dbReference>
<feature type="transmembrane region" description="Helical" evidence="12">
    <location>
        <begin position="459"/>
        <end position="476"/>
    </location>
</feature>
<comment type="similarity">
    <text evidence="2">Belongs to the cation transport ATPase (P-type) (TC 3.A.3) family. Type V subfamily.</text>
</comment>
<dbReference type="InterPro" id="IPR008250">
    <property type="entry name" value="ATPase_P-typ_transduc_dom_A_sf"/>
</dbReference>
<dbReference type="SFLD" id="SFLDF00027">
    <property type="entry name" value="p-type_atpase"/>
    <property type="match status" value="1"/>
</dbReference>
<evidence type="ECO:0000256" key="12">
    <source>
        <dbReference type="SAM" id="Phobius"/>
    </source>
</evidence>
<keyword evidence="15" id="KW-1185">Reference proteome</keyword>
<dbReference type="InterPro" id="IPR001757">
    <property type="entry name" value="P_typ_ATPase"/>
</dbReference>
<evidence type="ECO:0000259" key="13">
    <source>
        <dbReference type="Pfam" id="PF00122"/>
    </source>
</evidence>
<dbReference type="InterPro" id="IPR006544">
    <property type="entry name" value="P-type_TPase_V"/>
</dbReference>
<evidence type="ECO:0000256" key="4">
    <source>
        <dbReference type="ARBA" id="ARBA00022723"/>
    </source>
</evidence>
<accession>A0A9W8B798</accession>
<dbReference type="NCBIfam" id="TIGR01657">
    <property type="entry name" value="P-ATPase-V"/>
    <property type="match status" value="1"/>
</dbReference>
<dbReference type="SFLD" id="SFLDS00003">
    <property type="entry name" value="Haloacid_Dehalogenase"/>
    <property type="match status" value="1"/>
</dbReference>
<comment type="caution">
    <text evidence="14">The sequence shown here is derived from an EMBL/GenBank/DDBJ whole genome shotgun (WGS) entry which is preliminary data.</text>
</comment>
<evidence type="ECO:0000313" key="15">
    <source>
        <dbReference type="Proteomes" id="UP001151582"/>
    </source>
</evidence>
<keyword evidence="5" id="KW-0547">Nucleotide-binding</keyword>
<keyword evidence="3 12" id="KW-0812">Transmembrane</keyword>
<dbReference type="SFLD" id="SFLDG00002">
    <property type="entry name" value="C1.7:_P-type_atpase_like"/>
    <property type="match status" value="1"/>
</dbReference>
<feature type="transmembrane region" description="Helical" evidence="12">
    <location>
        <begin position="677"/>
        <end position="704"/>
    </location>
</feature>
<evidence type="ECO:0000313" key="14">
    <source>
        <dbReference type="EMBL" id="KAJ1979257.1"/>
    </source>
</evidence>